<feature type="region of interest" description="Disordered" evidence="3">
    <location>
        <begin position="510"/>
        <end position="558"/>
    </location>
</feature>
<dbReference type="InterPro" id="IPR052420">
    <property type="entry name" value="Espin/Espin-like"/>
</dbReference>
<dbReference type="GO" id="GO:0005737">
    <property type="term" value="C:cytoplasm"/>
    <property type="evidence" value="ECO:0007669"/>
    <property type="project" value="TreeGrafter"/>
</dbReference>
<evidence type="ECO:0000256" key="2">
    <source>
        <dbReference type="ARBA" id="ARBA00023043"/>
    </source>
</evidence>
<evidence type="ECO:0000256" key="3">
    <source>
        <dbReference type="SAM" id="MobiDB-lite"/>
    </source>
</evidence>
<dbReference type="PANTHER" id="PTHR24153">
    <property type="entry name" value="ESPIN"/>
    <property type="match status" value="1"/>
</dbReference>
<sequence length="558" mass="63442">MYANHALTASSSERRRPKLFDLLSTDETQEEINWSSVLSRLQSHPREASWFVPGCLSSAFVRGGFYHDVPPFSEKYQEEEEKEPTVGWTALHTAMYLNPPYNVIQALLQAFPPAASIESARGDTPLHLVHFSDVSAQVTKNILEVSTKWDRHVMFRKNSSGLTPLDLICSWWGARMGPYDDDGGEEEEDDEGWNQPYDGGSYYDEYYGTEKKLDAKGEWKRKMLDKNPRNSNQWEKIHILLEAAFASLHKNKKLVNVLFRPLHAAAYLGCQPNVLWHLNESSGRIAIKEEDECRQTPLSVAASSSFVTKKREKGVIRMLLSLFPEAASIPNEEGRLPLHLALESGKKLYSSFVFTTKNESIEEDSNDGSTSSFGHDDDDDSGYAIEKIIQASPQALQTRDITTFLYPFMTAAVLPGDLTTTYLLLRSAPILASGLADDPPWLRLEKCLWEKWEKVEKKRLCGGGCSDEIEILKGTVKSLQVRICKLEKELNCVKKENQLLKKEKKELHFERSEKEPTAAKIVNHHKRLHEEEEDSPSLEEFFASEMSVETTESKRQKY</sequence>
<dbReference type="EMBL" id="HBGN01000477">
    <property type="protein sequence ID" value="CAD9313887.1"/>
    <property type="molecule type" value="Transcribed_RNA"/>
</dbReference>
<protein>
    <submittedName>
        <fullName evidence="4">Uncharacterized protein</fullName>
    </submittedName>
</protein>
<dbReference type="AlphaFoldDB" id="A0A6U3XFF1"/>
<dbReference type="GO" id="GO:0051017">
    <property type="term" value="P:actin filament bundle assembly"/>
    <property type="evidence" value="ECO:0007669"/>
    <property type="project" value="TreeGrafter"/>
</dbReference>
<dbReference type="PANTHER" id="PTHR24153:SF8">
    <property type="entry name" value="FORKED, ISOFORM F"/>
    <property type="match status" value="1"/>
</dbReference>
<dbReference type="InterPro" id="IPR036770">
    <property type="entry name" value="Ankyrin_rpt-contain_sf"/>
</dbReference>
<reference evidence="4" key="1">
    <citation type="submission" date="2021-01" db="EMBL/GenBank/DDBJ databases">
        <authorList>
            <person name="Corre E."/>
            <person name="Pelletier E."/>
            <person name="Niang G."/>
            <person name="Scheremetjew M."/>
            <person name="Finn R."/>
            <person name="Kale V."/>
            <person name="Holt S."/>
            <person name="Cochrane G."/>
            <person name="Meng A."/>
            <person name="Brown T."/>
            <person name="Cohen L."/>
        </authorList>
    </citation>
    <scope>NUCLEOTIDE SEQUENCE</scope>
    <source>
        <strain evidence="4">Pop2</strain>
    </source>
</reference>
<evidence type="ECO:0000256" key="1">
    <source>
        <dbReference type="ARBA" id="ARBA00022737"/>
    </source>
</evidence>
<keyword evidence="2" id="KW-0040">ANK repeat</keyword>
<gene>
    <name evidence="4" type="ORF">DBRI1063_LOCUS293</name>
</gene>
<name>A0A6U3XFF1_9STRA</name>
<proteinExistence type="predicted"/>
<dbReference type="SUPFAM" id="SSF48403">
    <property type="entry name" value="Ankyrin repeat"/>
    <property type="match status" value="1"/>
</dbReference>
<dbReference type="Gene3D" id="1.25.40.20">
    <property type="entry name" value="Ankyrin repeat-containing domain"/>
    <property type="match status" value="2"/>
</dbReference>
<accession>A0A6U3XFF1</accession>
<organism evidence="4">
    <name type="scientific">Ditylum brightwellii</name>
    <dbReference type="NCBI Taxonomy" id="49249"/>
    <lineage>
        <taxon>Eukaryota</taxon>
        <taxon>Sar</taxon>
        <taxon>Stramenopiles</taxon>
        <taxon>Ochrophyta</taxon>
        <taxon>Bacillariophyta</taxon>
        <taxon>Mediophyceae</taxon>
        <taxon>Lithodesmiophycidae</taxon>
        <taxon>Lithodesmiales</taxon>
        <taxon>Lithodesmiaceae</taxon>
        <taxon>Ditylum</taxon>
    </lineage>
</organism>
<evidence type="ECO:0000313" key="4">
    <source>
        <dbReference type="EMBL" id="CAD9313887.1"/>
    </source>
</evidence>
<keyword evidence="1" id="KW-0677">Repeat</keyword>
<dbReference type="GO" id="GO:0051015">
    <property type="term" value="F:actin filament binding"/>
    <property type="evidence" value="ECO:0007669"/>
    <property type="project" value="TreeGrafter"/>
</dbReference>